<feature type="transmembrane region" description="Helical" evidence="6">
    <location>
        <begin position="263"/>
        <end position="279"/>
    </location>
</feature>
<evidence type="ECO:0000256" key="1">
    <source>
        <dbReference type="ARBA" id="ARBA00004141"/>
    </source>
</evidence>
<feature type="transmembrane region" description="Helical" evidence="6">
    <location>
        <begin position="149"/>
        <end position="170"/>
    </location>
</feature>
<evidence type="ECO:0000256" key="6">
    <source>
        <dbReference type="SAM" id="Phobius"/>
    </source>
</evidence>
<feature type="transmembrane region" description="Helical" evidence="6">
    <location>
        <begin position="216"/>
        <end position="234"/>
    </location>
</feature>
<feature type="transmembrane region" description="Helical" evidence="6">
    <location>
        <begin position="315"/>
        <end position="333"/>
    </location>
</feature>
<comment type="subcellular location">
    <subcellularLocation>
        <location evidence="1">Membrane</location>
        <topology evidence="1">Multi-pass membrane protein</topology>
    </subcellularLocation>
</comment>
<feature type="non-terminal residue" evidence="7">
    <location>
        <position position="1"/>
    </location>
</feature>
<evidence type="ECO:0000256" key="2">
    <source>
        <dbReference type="ARBA" id="ARBA00006434"/>
    </source>
</evidence>
<organism evidence="7">
    <name type="scientific">marine metagenome</name>
    <dbReference type="NCBI Taxonomy" id="408172"/>
    <lineage>
        <taxon>unclassified sequences</taxon>
        <taxon>metagenomes</taxon>
        <taxon>ecological metagenomes</taxon>
    </lineage>
</organism>
<feature type="transmembrane region" description="Helical" evidence="6">
    <location>
        <begin position="21"/>
        <end position="41"/>
    </location>
</feature>
<comment type="similarity">
    <text evidence="2">Belongs to the sodium:solute symporter (SSF) (TC 2.A.21) family.</text>
</comment>
<dbReference type="Pfam" id="PF00474">
    <property type="entry name" value="SSF"/>
    <property type="match status" value="1"/>
</dbReference>
<evidence type="ECO:0000313" key="7">
    <source>
        <dbReference type="EMBL" id="SVB89826.1"/>
    </source>
</evidence>
<dbReference type="InterPro" id="IPR038377">
    <property type="entry name" value="Na/Glc_symporter_sf"/>
</dbReference>
<evidence type="ECO:0000256" key="4">
    <source>
        <dbReference type="ARBA" id="ARBA00022989"/>
    </source>
</evidence>
<dbReference type="EMBL" id="UINC01062833">
    <property type="protein sequence ID" value="SVB89826.1"/>
    <property type="molecule type" value="Genomic_DNA"/>
</dbReference>
<protein>
    <submittedName>
        <fullName evidence="7">Uncharacterized protein</fullName>
    </submittedName>
</protein>
<dbReference type="Gene3D" id="1.20.1730.10">
    <property type="entry name" value="Sodium/glucose cotransporter"/>
    <property type="match status" value="1"/>
</dbReference>
<feature type="transmembrane region" description="Helical" evidence="6">
    <location>
        <begin position="61"/>
        <end position="82"/>
    </location>
</feature>
<dbReference type="InterPro" id="IPR001734">
    <property type="entry name" value="Na/solute_symporter"/>
</dbReference>
<sequence length="334" mass="36217">QRALAAKNLREARYGVFAGMTLKLLVPFFSIAGGIAAAQLFTARGLEGVAPDDAFSELVKFVVPAGYGILGIIGAGLLGAIISSIDSMMNSAATLATIDIYKKYINKNATEKQTIFFGRVTIIFIVALSALGAIVTYDPTGKSNFFLDVARQSSNFTPGIVASFIFGVFSKRLSSKGSALCIALAPVFSYLLDWTYPTFWGQIGFIQEYLGTKLNFMHRTMIVFILCSLSGTLFSKKSEAKTEFCWESLVDDPKSLESALKKAGLVILFSCLLASLIYFGILPRIAGAILSFGMLVFAFVYHCKQFPREVGLLADDRFIAGVVCIGTSTILYLF</sequence>
<gene>
    <name evidence="7" type="ORF">METZ01_LOCUS242680</name>
</gene>
<dbReference type="AlphaFoldDB" id="A0A382HR63"/>
<dbReference type="PROSITE" id="PS50283">
    <property type="entry name" value="NA_SOLUT_SYMP_3"/>
    <property type="match status" value="1"/>
</dbReference>
<dbReference type="PANTHER" id="PTHR11819">
    <property type="entry name" value="SOLUTE CARRIER FAMILY 5"/>
    <property type="match status" value="1"/>
</dbReference>
<feature type="transmembrane region" description="Helical" evidence="6">
    <location>
        <begin position="177"/>
        <end position="196"/>
    </location>
</feature>
<keyword evidence="4 6" id="KW-1133">Transmembrane helix</keyword>
<evidence type="ECO:0000256" key="5">
    <source>
        <dbReference type="ARBA" id="ARBA00023136"/>
    </source>
</evidence>
<keyword evidence="5 6" id="KW-0472">Membrane</keyword>
<proteinExistence type="inferred from homology"/>
<keyword evidence="3 6" id="KW-0812">Transmembrane</keyword>
<name>A0A382HR63_9ZZZZ</name>
<dbReference type="GO" id="GO:0005886">
    <property type="term" value="C:plasma membrane"/>
    <property type="evidence" value="ECO:0007669"/>
    <property type="project" value="TreeGrafter"/>
</dbReference>
<dbReference type="GO" id="GO:0005412">
    <property type="term" value="F:D-glucose:sodium symporter activity"/>
    <property type="evidence" value="ECO:0007669"/>
    <property type="project" value="TreeGrafter"/>
</dbReference>
<feature type="transmembrane region" description="Helical" evidence="6">
    <location>
        <begin position="116"/>
        <end position="137"/>
    </location>
</feature>
<accession>A0A382HR63</accession>
<dbReference type="PANTHER" id="PTHR11819:SF195">
    <property type="entry name" value="SODIUM_GLUCOSE COTRANSPORTER 4"/>
    <property type="match status" value="1"/>
</dbReference>
<feature type="transmembrane region" description="Helical" evidence="6">
    <location>
        <begin position="285"/>
        <end position="303"/>
    </location>
</feature>
<evidence type="ECO:0000256" key="3">
    <source>
        <dbReference type="ARBA" id="ARBA00022692"/>
    </source>
</evidence>
<reference evidence="7" key="1">
    <citation type="submission" date="2018-05" db="EMBL/GenBank/DDBJ databases">
        <authorList>
            <person name="Lanie J.A."/>
            <person name="Ng W.-L."/>
            <person name="Kazmierczak K.M."/>
            <person name="Andrzejewski T.M."/>
            <person name="Davidsen T.M."/>
            <person name="Wayne K.J."/>
            <person name="Tettelin H."/>
            <person name="Glass J.I."/>
            <person name="Rusch D."/>
            <person name="Podicherti R."/>
            <person name="Tsui H.-C.T."/>
            <person name="Winkler M.E."/>
        </authorList>
    </citation>
    <scope>NUCLEOTIDE SEQUENCE</scope>
</reference>